<accession>A0AAF0U947</accession>
<evidence type="ECO:0000256" key="1">
    <source>
        <dbReference type="SAM" id="MobiDB-lite"/>
    </source>
</evidence>
<dbReference type="EMBL" id="CP133619">
    <property type="protein sequence ID" value="WMV41369.1"/>
    <property type="molecule type" value="Genomic_DNA"/>
</dbReference>
<organism evidence="2 3">
    <name type="scientific">Solanum verrucosum</name>
    <dbReference type="NCBI Taxonomy" id="315347"/>
    <lineage>
        <taxon>Eukaryota</taxon>
        <taxon>Viridiplantae</taxon>
        <taxon>Streptophyta</taxon>
        <taxon>Embryophyta</taxon>
        <taxon>Tracheophyta</taxon>
        <taxon>Spermatophyta</taxon>
        <taxon>Magnoliopsida</taxon>
        <taxon>eudicotyledons</taxon>
        <taxon>Gunneridae</taxon>
        <taxon>Pentapetalae</taxon>
        <taxon>asterids</taxon>
        <taxon>lamiids</taxon>
        <taxon>Solanales</taxon>
        <taxon>Solanaceae</taxon>
        <taxon>Solanoideae</taxon>
        <taxon>Solaneae</taxon>
        <taxon>Solanum</taxon>
    </lineage>
</organism>
<sequence>MNKGVANELIRGGIMSQPFVVALVLLDEMTKICRAWYVMHDVYEAMSPLKVKREQDLDWFDRDRYWRREDDDDTRYVNNYCSAKSKDDSESFQIEDLLARILNKVEGSNEVLKEMKIINHDLCISMLTRNGKVVGSHGKIDGIEIDGFAEESENEKPKEVDDVLNKVITGEMQTSNEGAASPSILAKPFPKVNPPLPQGFKKG</sequence>
<dbReference type="AlphaFoldDB" id="A0AAF0U947"/>
<proteinExistence type="predicted"/>
<gene>
    <name evidence="2" type="ORF">MTR67_034754</name>
</gene>
<evidence type="ECO:0000313" key="2">
    <source>
        <dbReference type="EMBL" id="WMV41369.1"/>
    </source>
</evidence>
<protein>
    <submittedName>
        <fullName evidence="2">Uncharacterized protein</fullName>
    </submittedName>
</protein>
<reference evidence="2" key="1">
    <citation type="submission" date="2023-08" db="EMBL/GenBank/DDBJ databases">
        <title>A de novo genome assembly of Solanum verrucosum Schlechtendal, a Mexican diploid species geographically isolated from the other diploid A-genome species in potato relatives.</title>
        <authorList>
            <person name="Hosaka K."/>
        </authorList>
    </citation>
    <scope>NUCLEOTIDE SEQUENCE</scope>
    <source>
        <tissue evidence="2">Young leaves</tissue>
    </source>
</reference>
<name>A0AAF0U947_SOLVR</name>
<keyword evidence="3" id="KW-1185">Reference proteome</keyword>
<evidence type="ECO:0000313" key="3">
    <source>
        <dbReference type="Proteomes" id="UP001234989"/>
    </source>
</evidence>
<dbReference type="Proteomes" id="UP001234989">
    <property type="component" value="Chromosome 8"/>
</dbReference>
<feature type="region of interest" description="Disordered" evidence="1">
    <location>
        <begin position="171"/>
        <end position="203"/>
    </location>
</feature>